<dbReference type="Gene3D" id="1.10.340.30">
    <property type="entry name" value="Hypothetical protein, domain 2"/>
    <property type="match status" value="1"/>
</dbReference>
<dbReference type="GO" id="GO:0006281">
    <property type="term" value="P:DNA repair"/>
    <property type="evidence" value="ECO:0007669"/>
    <property type="project" value="InterPro"/>
</dbReference>
<protein>
    <submittedName>
        <fullName evidence="1">HhH-GPD superfamily base excision DNA repair protein</fullName>
    </submittedName>
</protein>
<dbReference type="AlphaFoldDB" id="A0A1I6UTP4"/>
<accession>A0A1I6UTP4</accession>
<organism evidence="1 2">
    <name type="scientific">Marininema halotolerans</name>
    <dbReference type="NCBI Taxonomy" id="1155944"/>
    <lineage>
        <taxon>Bacteria</taxon>
        <taxon>Bacillati</taxon>
        <taxon>Bacillota</taxon>
        <taxon>Bacilli</taxon>
        <taxon>Bacillales</taxon>
        <taxon>Thermoactinomycetaceae</taxon>
        <taxon>Marininema</taxon>
    </lineage>
</organism>
<dbReference type="GO" id="GO:0003824">
    <property type="term" value="F:catalytic activity"/>
    <property type="evidence" value="ECO:0007669"/>
    <property type="project" value="InterPro"/>
</dbReference>
<reference evidence="2" key="1">
    <citation type="submission" date="2016-10" db="EMBL/GenBank/DDBJ databases">
        <authorList>
            <person name="Varghese N."/>
            <person name="Submissions S."/>
        </authorList>
    </citation>
    <scope>NUCLEOTIDE SEQUENCE [LARGE SCALE GENOMIC DNA]</scope>
    <source>
        <strain evidence="2">DSM 45789</strain>
    </source>
</reference>
<evidence type="ECO:0000313" key="2">
    <source>
        <dbReference type="Proteomes" id="UP000198660"/>
    </source>
</evidence>
<dbReference type="EMBL" id="FPAA01000020">
    <property type="protein sequence ID" value="SFT04776.1"/>
    <property type="molecule type" value="Genomic_DNA"/>
</dbReference>
<dbReference type="SUPFAM" id="SSF48150">
    <property type="entry name" value="DNA-glycosylase"/>
    <property type="match status" value="1"/>
</dbReference>
<keyword evidence="2" id="KW-1185">Reference proteome</keyword>
<dbReference type="RefSeq" id="WP_091839898.1">
    <property type="nucleotide sequence ID" value="NZ_FPAA01000020.1"/>
</dbReference>
<gene>
    <name evidence="1" type="ORF">SAMN05444972_12029</name>
</gene>
<evidence type="ECO:0000313" key="1">
    <source>
        <dbReference type="EMBL" id="SFT04776.1"/>
    </source>
</evidence>
<dbReference type="InterPro" id="IPR011257">
    <property type="entry name" value="DNA_glycosylase"/>
</dbReference>
<sequence length="97" mass="11441">MKTGEWKNLYARLSMWKLIGSIDDWWGRTDRYEKIWGSILVQNTSWNHAARALDTMREQKMILPKDILQSDERMLQECVRVAGFYLNCAENTPTSTK</sequence>
<proteinExistence type="predicted"/>
<name>A0A1I6UTP4_9BACL</name>
<dbReference type="Proteomes" id="UP000198660">
    <property type="component" value="Unassembled WGS sequence"/>
</dbReference>